<dbReference type="Pfam" id="PF13287">
    <property type="entry name" value="Fn3_assoc"/>
    <property type="match status" value="1"/>
</dbReference>
<feature type="signal peptide" evidence="1">
    <location>
        <begin position="1"/>
        <end position="23"/>
    </location>
</feature>
<comment type="caution">
    <text evidence="2">The sequence shown here is derived from an EMBL/GenBank/DDBJ whole genome shotgun (WGS) entry which is preliminary data.</text>
</comment>
<dbReference type="InterPro" id="IPR014867">
    <property type="entry name" value="Spore_coat_CotH_CotH2/3/7"/>
</dbReference>
<protein>
    <submittedName>
        <fullName evidence="2">Fn3 domain-containing protein</fullName>
    </submittedName>
</protein>
<organism evidence="2 3">
    <name type="scientific">Ruminococcus flavefaciens</name>
    <dbReference type="NCBI Taxonomy" id="1265"/>
    <lineage>
        <taxon>Bacteria</taxon>
        <taxon>Bacillati</taxon>
        <taxon>Bacillota</taxon>
        <taxon>Clostridia</taxon>
        <taxon>Eubacteriales</taxon>
        <taxon>Oscillospiraceae</taxon>
        <taxon>Ruminococcus</taxon>
    </lineage>
</organism>
<gene>
    <name evidence="2" type="ORF">IE37_03036</name>
</gene>
<dbReference type="EMBL" id="QGDI01000014">
    <property type="protein sequence ID" value="PWJ10398.1"/>
    <property type="molecule type" value="Genomic_DNA"/>
</dbReference>
<dbReference type="RefSeq" id="WP_109727722.1">
    <property type="nucleotide sequence ID" value="NZ_QGDI01000014.1"/>
</dbReference>
<dbReference type="PROSITE" id="PS51257">
    <property type="entry name" value="PROKAR_LIPOPROTEIN"/>
    <property type="match status" value="1"/>
</dbReference>
<evidence type="ECO:0000313" key="2">
    <source>
        <dbReference type="EMBL" id="PWJ10398.1"/>
    </source>
</evidence>
<keyword evidence="1" id="KW-0732">Signal</keyword>
<proteinExistence type="predicted"/>
<dbReference type="AlphaFoldDB" id="A0A315XU44"/>
<dbReference type="InterPro" id="IPR026876">
    <property type="entry name" value="Fn3_assoc_repeat"/>
</dbReference>
<dbReference type="Proteomes" id="UP000245720">
    <property type="component" value="Unassembled WGS sequence"/>
</dbReference>
<dbReference type="OrthoDB" id="9806464at2"/>
<sequence>MKHRHTAASILLALTVSFVTFSAASCSDKKANSSSSPPVFGETAPEAAVPLDAEGMHFSAKSGFYNNGFSLTITADDGADIYYTLDGSIPTADSTKYTSPIEIKDASSEENRLSARKDIAQPIDAAEDFVPKSAVDKATVVRAVAIGKNGEQSPVVSNTYFVGFADKADYYKKCKVVSLMTDEGNLFDPEKGIYVTGKVYDDWKKGSDYDPEAHEWEIPANYSQKGRDWEREAEIQFFEGGQPVMQQNVGIRIHGGATRSYSQKSFNVYARSDYGAPKLEYDLFSGKVKNSTDGSPVTVFDSFVLRNGGNDAYFTRFRDKLIQSLVSDREFLTQGMEPCIVFIDGEFWGHYEITEKMDADFVSAHYGVPAKDICIIKREALDDGSEETFAEWKELRKWIQSTDLSVQANYDELCKHIDMQGFMDYISTEIYIDNCDWGEPNTAFWKAETADESSPYADGKWRFILFDTEYSSGIYGEALSYNNSLERLMESDCFLADLFNGALKNEGFRKQFAETFRDIAENNFGAEKVTAEADRLSEEYRQMAIDTYDRFWSGWAGGSAADMNYESAVSSLRSFFEQRHDYITMYLDSIM</sequence>
<feature type="chain" id="PRO_5016455932" evidence="1">
    <location>
        <begin position="24"/>
        <end position="591"/>
    </location>
</feature>
<evidence type="ECO:0000256" key="1">
    <source>
        <dbReference type="SAM" id="SignalP"/>
    </source>
</evidence>
<reference evidence="2 3" key="1">
    <citation type="submission" date="2018-05" db="EMBL/GenBank/DDBJ databases">
        <title>The Hungate 1000. A catalogue of reference genomes from the rumen microbiome.</title>
        <authorList>
            <person name="Kelly W."/>
        </authorList>
    </citation>
    <scope>NUCLEOTIDE SEQUENCE [LARGE SCALE GENOMIC DNA]</scope>
    <source>
        <strain evidence="2 3">SAb67</strain>
    </source>
</reference>
<dbReference type="Pfam" id="PF08757">
    <property type="entry name" value="CotH"/>
    <property type="match status" value="1"/>
</dbReference>
<name>A0A315XU44_RUMFL</name>
<accession>A0A315XU44</accession>
<evidence type="ECO:0000313" key="3">
    <source>
        <dbReference type="Proteomes" id="UP000245720"/>
    </source>
</evidence>